<organism evidence="1 2">
    <name type="scientific">Triangularia setosa</name>
    <dbReference type="NCBI Taxonomy" id="2587417"/>
    <lineage>
        <taxon>Eukaryota</taxon>
        <taxon>Fungi</taxon>
        <taxon>Dikarya</taxon>
        <taxon>Ascomycota</taxon>
        <taxon>Pezizomycotina</taxon>
        <taxon>Sordariomycetes</taxon>
        <taxon>Sordariomycetidae</taxon>
        <taxon>Sordariales</taxon>
        <taxon>Podosporaceae</taxon>
        <taxon>Triangularia</taxon>
    </lineage>
</organism>
<evidence type="ECO:0000313" key="2">
    <source>
        <dbReference type="Proteomes" id="UP001302321"/>
    </source>
</evidence>
<dbReference type="GO" id="GO:0004252">
    <property type="term" value="F:serine-type endopeptidase activity"/>
    <property type="evidence" value="ECO:0007669"/>
    <property type="project" value="InterPro"/>
</dbReference>
<dbReference type="Proteomes" id="UP001302321">
    <property type="component" value="Unassembled WGS sequence"/>
</dbReference>
<name>A0AAN6W835_9PEZI</name>
<proteinExistence type="predicted"/>
<reference evidence="1" key="1">
    <citation type="journal article" date="2023" name="Mol. Phylogenet. Evol.">
        <title>Genome-scale phylogeny and comparative genomics of the fungal order Sordariales.</title>
        <authorList>
            <person name="Hensen N."/>
            <person name="Bonometti L."/>
            <person name="Westerberg I."/>
            <person name="Brannstrom I.O."/>
            <person name="Guillou S."/>
            <person name="Cros-Aarteil S."/>
            <person name="Calhoun S."/>
            <person name="Haridas S."/>
            <person name="Kuo A."/>
            <person name="Mondo S."/>
            <person name="Pangilinan J."/>
            <person name="Riley R."/>
            <person name="LaButti K."/>
            <person name="Andreopoulos B."/>
            <person name="Lipzen A."/>
            <person name="Chen C."/>
            <person name="Yan M."/>
            <person name="Daum C."/>
            <person name="Ng V."/>
            <person name="Clum A."/>
            <person name="Steindorff A."/>
            <person name="Ohm R.A."/>
            <person name="Martin F."/>
            <person name="Silar P."/>
            <person name="Natvig D.O."/>
            <person name="Lalanne C."/>
            <person name="Gautier V."/>
            <person name="Ament-Velasquez S.L."/>
            <person name="Kruys A."/>
            <person name="Hutchinson M.I."/>
            <person name="Powell A.J."/>
            <person name="Barry K."/>
            <person name="Miller A.N."/>
            <person name="Grigoriev I.V."/>
            <person name="Debuchy R."/>
            <person name="Gladieux P."/>
            <person name="Hiltunen Thoren M."/>
            <person name="Johannesson H."/>
        </authorList>
    </citation>
    <scope>NUCLEOTIDE SEQUENCE</scope>
    <source>
        <strain evidence="1">CBS 892.96</strain>
    </source>
</reference>
<dbReference type="EMBL" id="MU866180">
    <property type="protein sequence ID" value="KAK4176936.1"/>
    <property type="molecule type" value="Genomic_DNA"/>
</dbReference>
<reference evidence="1" key="2">
    <citation type="submission" date="2023-05" db="EMBL/GenBank/DDBJ databases">
        <authorList>
            <consortium name="Lawrence Berkeley National Laboratory"/>
            <person name="Steindorff A."/>
            <person name="Hensen N."/>
            <person name="Bonometti L."/>
            <person name="Westerberg I."/>
            <person name="Brannstrom I.O."/>
            <person name="Guillou S."/>
            <person name="Cros-Aarteil S."/>
            <person name="Calhoun S."/>
            <person name="Haridas S."/>
            <person name="Kuo A."/>
            <person name="Mondo S."/>
            <person name="Pangilinan J."/>
            <person name="Riley R."/>
            <person name="Labutti K."/>
            <person name="Andreopoulos B."/>
            <person name="Lipzen A."/>
            <person name="Chen C."/>
            <person name="Yanf M."/>
            <person name="Daum C."/>
            <person name="Ng V."/>
            <person name="Clum A."/>
            <person name="Ohm R."/>
            <person name="Martin F."/>
            <person name="Silar P."/>
            <person name="Natvig D."/>
            <person name="Lalanne C."/>
            <person name="Gautier V."/>
            <person name="Ament-Velasquez S.L."/>
            <person name="Kruys A."/>
            <person name="Hutchinson M.I."/>
            <person name="Powell A.J."/>
            <person name="Barry K."/>
            <person name="Miller A.N."/>
            <person name="Grigoriev I.V."/>
            <person name="Debuchy R."/>
            <person name="Gladieux P."/>
            <person name="Thoren M.H."/>
            <person name="Johannesson H."/>
        </authorList>
    </citation>
    <scope>NUCLEOTIDE SEQUENCE</scope>
    <source>
        <strain evidence="1">CBS 892.96</strain>
    </source>
</reference>
<dbReference type="AlphaFoldDB" id="A0AAN6W835"/>
<dbReference type="Gene3D" id="3.40.50.200">
    <property type="entry name" value="Peptidase S8/S53 domain"/>
    <property type="match status" value="1"/>
</dbReference>
<evidence type="ECO:0000313" key="1">
    <source>
        <dbReference type="EMBL" id="KAK4176936.1"/>
    </source>
</evidence>
<dbReference type="GO" id="GO:0006508">
    <property type="term" value="P:proteolysis"/>
    <property type="evidence" value="ECO:0007669"/>
    <property type="project" value="InterPro"/>
</dbReference>
<dbReference type="InterPro" id="IPR036852">
    <property type="entry name" value="Peptidase_S8/S53_dom_sf"/>
</dbReference>
<keyword evidence="2" id="KW-1185">Reference proteome</keyword>
<protein>
    <recommendedName>
        <fullName evidence="3">Peptidase S8/S53 domain-containing protein</fullName>
    </recommendedName>
</protein>
<accession>A0AAN6W835</accession>
<comment type="caution">
    <text evidence="1">The sequence shown here is derived from an EMBL/GenBank/DDBJ whole genome shotgun (WGS) entry which is preliminary data.</text>
</comment>
<sequence length="150" mass="16575">MSDVIAMFSTDTNIIPSSFNSKPNPRGYNFAILGEDVIFHADDGSEPLSGTSFATAIGAGIAARILDFSRHPDSCQWLQRVDGLKRTEDMSAIFAYMAKDGEESGYHCMRPWKLLDGLSDSEDGAQSMEEMRKVVCQTISRTLRGKERSL</sequence>
<evidence type="ECO:0008006" key="3">
    <source>
        <dbReference type="Google" id="ProtNLM"/>
    </source>
</evidence>
<gene>
    <name evidence="1" type="ORF">QBC36DRAFT_372900</name>
</gene>
<dbReference type="SUPFAM" id="SSF52743">
    <property type="entry name" value="Subtilisin-like"/>
    <property type="match status" value="1"/>
</dbReference>